<proteinExistence type="predicted"/>
<dbReference type="Proteomes" id="UP000693738">
    <property type="component" value="Unassembled WGS sequence"/>
</dbReference>
<gene>
    <name evidence="1" type="ORF">FEQUK3_LOCUS12099</name>
</gene>
<protein>
    <submittedName>
        <fullName evidence="1">Uncharacterized protein</fullName>
    </submittedName>
</protein>
<evidence type="ECO:0000313" key="2">
    <source>
        <dbReference type="Proteomes" id="UP000693738"/>
    </source>
</evidence>
<name>A0A8J2J9W5_FUSEQ</name>
<dbReference type="EMBL" id="CAJSTJ010000206">
    <property type="protein sequence ID" value="CAG7566389.1"/>
    <property type="molecule type" value="Genomic_DNA"/>
</dbReference>
<comment type="caution">
    <text evidence="1">The sequence shown here is derived from an EMBL/GenBank/DDBJ whole genome shotgun (WGS) entry which is preliminary data.</text>
</comment>
<sequence>MNLVKETAQGFRPAGDFAPWPHMLKSKTSVGKGAGWGKERDAHEAGSHPRSLISASLFSNPIQPSHIILRPHDNMVGTVGFVQDTSLTGPWKATFSGGSTHQTVMTFPIGVQPPHLANLFAALKQSQDIAIHAWPGCGALWDLLDNAEPITCTIKPYSGLAYSQQWGGNQRVACLDWCLTKVAH</sequence>
<evidence type="ECO:0000313" key="1">
    <source>
        <dbReference type="EMBL" id="CAG7566389.1"/>
    </source>
</evidence>
<organism evidence="1 2">
    <name type="scientific">Fusarium equiseti</name>
    <name type="common">Fusarium scirpi</name>
    <dbReference type="NCBI Taxonomy" id="61235"/>
    <lineage>
        <taxon>Eukaryota</taxon>
        <taxon>Fungi</taxon>
        <taxon>Dikarya</taxon>
        <taxon>Ascomycota</taxon>
        <taxon>Pezizomycotina</taxon>
        <taxon>Sordariomycetes</taxon>
        <taxon>Hypocreomycetidae</taxon>
        <taxon>Hypocreales</taxon>
        <taxon>Nectriaceae</taxon>
        <taxon>Fusarium</taxon>
        <taxon>Fusarium incarnatum-equiseti species complex</taxon>
    </lineage>
</organism>
<reference evidence="1" key="1">
    <citation type="submission" date="2021-05" db="EMBL/GenBank/DDBJ databases">
        <authorList>
            <person name="Khan N."/>
        </authorList>
    </citation>
    <scope>NUCLEOTIDE SEQUENCE</scope>
</reference>
<dbReference type="AlphaFoldDB" id="A0A8J2J9W5"/>
<accession>A0A8J2J9W5</accession>